<dbReference type="Proteomes" id="UP001481413">
    <property type="component" value="Unassembled WGS sequence"/>
</dbReference>
<dbReference type="RefSeq" id="WP_353295222.1">
    <property type="nucleotide sequence ID" value="NZ_BAABWH010000005.1"/>
</dbReference>
<evidence type="ECO:0008006" key="3">
    <source>
        <dbReference type="Google" id="ProtNLM"/>
    </source>
</evidence>
<accession>A0ABQ0A0Y8</accession>
<proteinExistence type="predicted"/>
<dbReference type="EMBL" id="BAABWH010000005">
    <property type="protein sequence ID" value="GAA6146063.1"/>
    <property type="molecule type" value="Genomic_DNA"/>
</dbReference>
<reference evidence="1 2" key="1">
    <citation type="submission" date="2024-04" db="EMBL/GenBank/DDBJ databases">
        <title>Draft genome sequence of Thalassolituus maritimus NBRC 116585.</title>
        <authorList>
            <person name="Miyakawa T."/>
            <person name="Kusuya Y."/>
            <person name="Miura T."/>
        </authorList>
    </citation>
    <scope>NUCLEOTIDE SEQUENCE [LARGE SCALE GENOMIC DNA]</scope>
    <source>
        <strain evidence="1 2">5NW40-0001</strain>
    </source>
</reference>
<gene>
    <name evidence="1" type="ORF">NBRC116585_21810</name>
</gene>
<keyword evidence="2" id="KW-1185">Reference proteome</keyword>
<organism evidence="1 2">
    <name type="scientific">Thalassolituus maritimus</name>
    <dbReference type="NCBI Taxonomy" id="484498"/>
    <lineage>
        <taxon>Bacteria</taxon>
        <taxon>Pseudomonadati</taxon>
        <taxon>Pseudomonadota</taxon>
        <taxon>Gammaproteobacteria</taxon>
        <taxon>Oceanospirillales</taxon>
        <taxon>Oceanospirillaceae</taxon>
        <taxon>Thalassolituus</taxon>
    </lineage>
</organism>
<evidence type="ECO:0000313" key="2">
    <source>
        <dbReference type="Proteomes" id="UP001481413"/>
    </source>
</evidence>
<protein>
    <recommendedName>
        <fullName evidence="3">DUF3108 domain-containing protein</fullName>
    </recommendedName>
</protein>
<comment type="caution">
    <text evidence="1">The sequence shown here is derived from an EMBL/GenBank/DDBJ whole genome shotgun (WGS) entry which is preliminary data.</text>
</comment>
<name>A0ABQ0A0Y8_9GAMM</name>
<sequence>MANAVSFIKAITIATAFILSGVFSGTLSGTVFADESVLSYRGDAFSLDGSTLLYTEHHQLTYRQVSSDSDKAVNEPISRITRYQDANTQEFAVKENTYRYGSATPEFNLTDTRYGYYEEVTYENDRWRASYREPTEADKGKLGKPDYTPVIDSGFDEFVRSVWPELMDGDTVRFSFAVPSRLEWVNFRLIPLKNENGTLTVEMRLSSRLLSWLLDPVKLSYDTETMRLLTYRGLTNIRDKNGEGIQAEIRYTYPD</sequence>
<evidence type="ECO:0000313" key="1">
    <source>
        <dbReference type="EMBL" id="GAA6146063.1"/>
    </source>
</evidence>